<dbReference type="InterPro" id="IPR002125">
    <property type="entry name" value="CMP_dCMP_dom"/>
</dbReference>
<accession>A0ABP8Z0F3</accession>
<evidence type="ECO:0000313" key="6">
    <source>
        <dbReference type="EMBL" id="GAA4742736.1"/>
    </source>
</evidence>
<keyword evidence="3" id="KW-0378">Hydrolase</keyword>
<feature type="domain" description="CMP/dCMP-type deaminase" evidence="5">
    <location>
        <begin position="137"/>
        <end position="268"/>
    </location>
</feature>
<name>A0ABP8Z0F3_9ACTN</name>
<evidence type="ECO:0000256" key="4">
    <source>
        <dbReference type="ARBA" id="ARBA00022833"/>
    </source>
</evidence>
<dbReference type="InterPro" id="IPR015517">
    <property type="entry name" value="dCMP_deaminase-rel"/>
</dbReference>
<dbReference type="Pfam" id="PF00383">
    <property type="entry name" value="dCMP_cyt_deam_1"/>
    <property type="match status" value="1"/>
</dbReference>
<evidence type="ECO:0000259" key="5">
    <source>
        <dbReference type="PROSITE" id="PS51747"/>
    </source>
</evidence>
<dbReference type="PROSITE" id="PS51747">
    <property type="entry name" value="CYT_DCMP_DEAMINASES_2"/>
    <property type="match status" value="1"/>
</dbReference>
<evidence type="ECO:0000256" key="3">
    <source>
        <dbReference type="ARBA" id="ARBA00022801"/>
    </source>
</evidence>
<dbReference type="EMBL" id="BAABKN010000019">
    <property type="protein sequence ID" value="GAA4742736.1"/>
    <property type="molecule type" value="Genomic_DNA"/>
</dbReference>
<dbReference type="Proteomes" id="UP001499882">
    <property type="component" value="Unassembled WGS sequence"/>
</dbReference>
<dbReference type="Gene3D" id="3.40.140.10">
    <property type="entry name" value="Cytidine Deaminase, domain 2"/>
    <property type="match status" value="1"/>
</dbReference>
<sequence length="284" mass="31464">MGRQALLYLPVLHAGHVDFFARHTDVDGVLLVGRGFAQDYRTVEKEIRAVSPGLAVTLVRAATGLSARVVEPSEIVQAVGGDDLVVPDDDLLRSIVDAYGLAEGREIHWDSTFLRWDRAWSKPQPVDGVEPMAVVPDAVRASMRRAVELSERSSDWWRQVGAVVRLPDGTTLEAWNRHHPTEHAPYIDGDPRNEHRRGERTDLSTAMHAEASLVAQAAREGRSLRGAEIYVTTFPCPTCARLIGEAGVSVCYFDTPYSELAGDRILRSFGVELHWVRREPAPVD</sequence>
<evidence type="ECO:0000313" key="7">
    <source>
        <dbReference type="Proteomes" id="UP001499882"/>
    </source>
</evidence>
<evidence type="ECO:0000256" key="1">
    <source>
        <dbReference type="ARBA" id="ARBA00006576"/>
    </source>
</evidence>
<dbReference type="PANTHER" id="PTHR11086:SF18">
    <property type="entry name" value="DEOXYCYTIDYLATE DEAMINASE"/>
    <property type="match status" value="1"/>
</dbReference>
<keyword evidence="4" id="KW-0862">Zinc</keyword>
<proteinExistence type="inferred from homology"/>
<reference evidence="7" key="1">
    <citation type="journal article" date="2019" name="Int. J. Syst. Evol. Microbiol.">
        <title>The Global Catalogue of Microorganisms (GCM) 10K type strain sequencing project: providing services to taxonomists for standard genome sequencing and annotation.</title>
        <authorList>
            <consortium name="The Broad Institute Genomics Platform"/>
            <consortium name="The Broad Institute Genome Sequencing Center for Infectious Disease"/>
            <person name="Wu L."/>
            <person name="Ma J."/>
        </authorList>
    </citation>
    <scope>NUCLEOTIDE SEQUENCE [LARGE SCALE GENOMIC DNA]</scope>
    <source>
        <strain evidence="7">JCM 18532</strain>
    </source>
</reference>
<dbReference type="InterPro" id="IPR016192">
    <property type="entry name" value="APOBEC/CMP_deaminase_Zn-bd"/>
</dbReference>
<dbReference type="PROSITE" id="PS00903">
    <property type="entry name" value="CYT_DCMP_DEAMINASES_1"/>
    <property type="match status" value="1"/>
</dbReference>
<keyword evidence="2" id="KW-0479">Metal-binding</keyword>
<comment type="similarity">
    <text evidence="1">Belongs to the cytidine and deoxycytidylate deaminase family.</text>
</comment>
<organism evidence="6 7">
    <name type="scientific">Nocardioides endophyticus</name>
    <dbReference type="NCBI Taxonomy" id="1353775"/>
    <lineage>
        <taxon>Bacteria</taxon>
        <taxon>Bacillati</taxon>
        <taxon>Actinomycetota</taxon>
        <taxon>Actinomycetes</taxon>
        <taxon>Propionibacteriales</taxon>
        <taxon>Nocardioidaceae</taxon>
        <taxon>Nocardioides</taxon>
    </lineage>
</organism>
<comment type="caution">
    <text evidence="6">The sequence shown here is derived from an EMBL/GenBank/DDBJ whole genome shotgun (WGS) entry which is preliminary data.</text>
</comment>
<gene>
    <name evidence="6" type="ORF">GCM10023350_29250</name>
</gene>
<protein>
    <recommendedName>
        <fullName evidence="5">CMP/dCMP-type deaminase domain-containing protein</fullName>
    </recommendedName>
</protein>
<dbReference type="SUPFAM" id="SSF53927">
    <property type="entry name" value="Cytidine deaminase-like"/>
    <property type="match status" value="1"/>
</dbReference>
<evidence type="ECO:0000256" key="2">
    <source>
        <dbReference type="ARBA" id="ARBA00022723"/>
    </source>
</evidence>
<dbReference type="RefSeq" id="WP_345527552.1">
    <property type="nucleotide sequence ID" value="NZ_BAABKN010000019.1"/>
</dbReference>
<dbReference type="InterPro" id="IPR016193">
    <property type="entry name" value="Cytidine_deaminase-like"/>
</dbReference>
<keyword evidence="7" id="KW-1185">Reference proteome</keyword>
<dbReference type="PANTHER" id="PTHR11086">
    <property type="entry name" value="DEOXYCYTIDYLATE DEAMINASE-RELATED"/>
    <property type="match status" value="1"/>
</dbReference>